<accession>A0A9X7UWW6</accession>
<evidence type="ECO:0000313" key="3">
    <source>
        <dbReference type="Proteomes" id="UP000596074"/>
    </source>
</evidence>
<name>A0A9X7UWW6_9GAMM</name>
<feature type="compositionally biased region" description="Basic and acidic residues" evidence="1">
    <location>
        <begin position="148"/>
        <end position="163"/>
    </location>
</feature>
<dbReference type="RefSeq" id="WP_228344456.1">
    <property type="nucleotide sequence ID" value="NZ_CP046056.1"/>
</dbReference>
<evidence type="ECO:0000313" key="2">
    <source>
        <dbReference type="EMBL" id="QQD24410.1"/>
    </source>
</evidence>
<sequence length="223" mass="24487">MKPHDDHSGKDSPANLLRELETLQRVLDGAADDQIELEKRIPVLDPLDDIPLLDDLIKHPDMPALRAVRSEPAARPPAPAAQPTAAGTTPISAANISRVLQQAQPLSQQPVQQPQPVPQPPAPKPLAAATAPRTSGNPFLPQSVLDRLTQEREAAQHSAEEAQRTMQKVMEQKQQRAHAALSGMDSSRLSAEQKEALVEQLVQEMLPQITQRLRDKLHLLLNR</sequence>
<gene>
    <name evidence="2" type="ORF">GJQ55_07930</name>
</gene>
<protein>
    <submittedName>
        <fullName evidence="2">Uncharacterized protein</fullName>
    </submittedName>
</protein>
<dbReference type="Proteomes" id="UP000596074">
    <property type="component" value="Chromosome"/>
</dbReference>
<feature type="region of interest" description="Disordered" evidence="1">
    <location>
        <begin position="67"/>
        <end position="188"/>
    </location>
</feature>
<dbReference type="AlphaFoldDB" id="A0A9X7UWW6"/>
<reference evidence="2 3" key="1">
    <citation type="submission" date="2019-11" db="EMBL/GenBank/DDBJ databases">
        <title>Venatorbacter sp. nov. a predator of Campylobacter and other Gram-negative bacteria.</title>
        <authorList>
            <person name="Saeedi A."/>
            <person name="Cummings N.J."/>
            <person name="Connerton I.F."/>
            <person name="Connerton P.L."/>
        </authorList>
    </citation>
    <scope>NUCLEOTIDE SEQUENCE [LARGE SCALE GENOMIC DNA]</scope>
    <source>
        <strain evidence="2">XL5</strain>
    </source>
</reference>
<evidence type="ECO:0000256" key="1">
    <source>
        <dbReference type="SAM" id="MobiDB-lite"/>
    </source>
</evidence>
<proteinExistence type="predicted"/>
<keyword evidence="3" id="KW-1185">Reference proteome</keyword>
<dbReference type="KEGG" id="vcw:GJQ55_07930"/>
<feature type="compositionally biased region" description="Low complexity" evidence="1">
    <location>
        <begin position="81"/>
        <end position="90"/>
    </location>
</feature>
<organism evidence="2 3">
    <name type="scientific">Venatoribacter cucullus</name>
    <dbReference type="NCBI Taxonomy" id="2661630"/>
    <lineage>
        <taxon>Bacteria</taxon>
        <taxon>Pseudomonadati</taxon>
        <taxon>Pseudomonadota</taxon>
        <taxon>Gammaproteobacteria</taxon>
        <taxon>Oceanospirillales</taxon>
        <taxon>Oceanospirillaceae</taxon>
        <taxon>Venatoribacter</taxon>
    </lineage>
</organism>
<dbReference type="EMBL" id="CP046056">
    <property type="protein sequence ID" value="QQD24410.1"/>
    <property type="molecule type" value="Genomic_DNA"/>
</dbReference>
<feature type="compositionally biased region" description="Low complexity" evidence="1">
    <location>
        <begin position="99"/>
        <end position="112"/>
    </location>
</feature>
<feature type="compositionally biased region" description="Pro residues" evidence="1">
    <location>
        <begin position="113"/>
        <end position="124"/>
    </location>
</feature>